<accession>A0A8H2WPA9</accession>
<sequence length="537" mass="62867">MVRKKYFSKLGPSFVRSEPVIIDLTLPSPPVIVIDIDDLESLPDLDIQASTAPVKSELTLEPEHQSINELKSEPKEEPKDEPGDESKDRSQEQPKDQSQTQSNDKFKQDPKEELKQELKQEFKQEFKDEPKEESMLCTLPIIPPIRRRLDCVEIPPMRPSLRRAWERELAREREHHRFRIRLVHRTPLLTPPTSSCSPSPETRFVVIAGIRLPVSRMLDTMFDWIHRRHELFLRRFEGHPPPWTEDPILRNHRFTNVSRTYDRATQFLINRVINVGDQTHEELFFRMVLFRLFNRISTYEYLERRCGPLTIANFNIPRWSAALTRLQNEGNSLYTGAYQVNWPNFGAETANKPSHEKHFILIKHMLEDELPEKMRRYKRLKDAFESILLYPSCGQFNSYQLALDLNMLPEVNYDQDTWAPVGPGSMRGLLKMFGPRVRGIENQAMLYLLSIQDQHWRRLGVDTNQPIHGPGLCPPRIGLPEIEHGLCEVDKYSRMKYPEIKLGGGKTPTTIKHRFKEELATQPVTRDLPLKWQKMYP</sequence>
<reference evidence="3" key="1">
    <citation type="submission" date="2021-01" db="EMBL/GenBank/DDBJ databases">
        <authorList>
            <person name="Kaushik A."/>
        </authorList>
    </citation>
    <scope>NUCLEOTIDE SEQUENCE</scope>
    <source>
        <strain evidence="3">AG1-1A</strain>
    </source>
</reference>
<dbReference type="Proteomes" id="UP000663840">
    <property type="component" value="Unassembled WGS sequence"/>
</dbReference>
<dbReference type="Pfam" id="PF18723">
    <property type="entry name" value="HMUDK_hel"/>
    <property type="match status" value="1"/>
</dbReference>
<name>A0A8H2WPA9_9AGAM</name>
<evidence type="ECO:0000313" key="3">
    <source>
        <dbReference type="EMBL" id="CAE6390920.1"/>
    </source>
</evidence>
<evidence type="ECO:0000259" key="2">
    <source>
        <dbReference type="Pfam" id="PF18723"/>
    </source>
</evidence>
<dbReference type="InterPro" id="IPR040684">
    <property type="entry name" value="HMUDK_hel"/>
</dbReference>
<dbReference type="EMBL" id="CAJMWR010000623">
    <property type="protein sequence ID" value="CAE6390920.1"/>
    <property type="molecule type" value="Genomic_DNA"/>
</dbReference>
<gene>
    <name evidence="3" type="ORF">RDB_LOCUS30490</name>
</gene>
<protein>
    <recommendedName>
        <fullName evidence="2">5-hmdU DNA kinase helical domain-containing protein</fullName>
    </recommendedName>
</protein>
<dbReference type="AlphaFoldDB" id="A0A8H2WPA9"/>
<organism evidence="3 4">
    <name type="scientific">Rhizoctonia solani</name>
    <dbReference type="NCBI Taxonomy" id="456999"/>
    <lineage>
        <taxon>Eukaryota</taxon>
        <taxon>Fungi</taxon>
        <taxon>Dikarya</taxon>
        <taxon>Basidiomycota</taxon>
        <taxon>Agaricomycotina</taxon>
        <taxon>Agaricomycetes</taxon>
        <taxon>Cantharellales</taxon>
        <taxon>Ceratobasidiaceae</taxon>
        <taxon>Rhizoctonia</taxon>
    </lineage>
</organism>
<feature type="domain" description="5-hmdU DNA kinase helical" evidence="2">
    <location>
        <begin position="216"/>
        <end position="501"/>
    </location>
</feature>
<feature type="non-terminal residue" evidence="3">
    <location>
        <position position="1"/>
    </location>
</feature>
<feature type="compositionally biased region" description="Basic and acidic residues" evidence="1">
    <location>
        <begin position="61"/>
        <end position="95"/>
    </location>
</feature>
<comment type="caution">
    <text evidence="3">The sequence shown here is derived from an EMBL/GenBank/DDBJ whole genome shotgun (WGS) entry which is preliminary data.</text>
</comment>
<evidence type="ECO:0000313" key="4">
    <source>
        <dbReference type="Proteomes" id="UP000663840"/>
    </source>
</evidence>
<feature type="compositionally biased region" description="Basic and acidic residues" evidence="1">
    <location>
        <begin position="104"/>
        <end position="113"/>
    </location>
</feature>
<proteinExistence type="predicted"/>
<evidence type="ECO:0000256" key="1">
    <source>
        <dbReference type="SAM" id="MobiDB-lite"/>
    </source>
</evidence>
<feature type="region of interest" description="Disordered" evidence="1">
    <location>
        <begin position="52"/>
        <end position="113"/>
    </location>
</feature>